<dbReference type="Gene3D" id="3.30.450.90">
    <property type="match status" value="1"/>
</dbReference>
<gene>
    <name evidence="2" type="ORF">ICHIAU1_06970</name>
</gene>
<dbReference type="PROSITE" id="PS00662">
    <property type="entry name" value="T2SP_E"/>
    <property type="match status" value="1"/>
</dbReference>
<dbReference type="InterPro" id="IPR001482">
    <property type="entry name" value="T2SS/T4SS_dom"/>
</dbReference>
<evidence type="ECO:0000256" key="1">
    <source>
        <dbReference type="ARBA" id="ARBA00006611"/>
    </source>
</evidence>
<dbReference type="NCBIfam" id="TIGR01420">
    <property type="entry name" value="pilT_fam"/>
    <property type="match status" value="1"/>
</dbReference>
<dbReference type="EMBL" id="AP022345">
    <property type="protein sequence ID" value="BBU68414.1"/>
    <property type="molecule type" value="Genomic_DNA"/>
</dbReference>
<dbReference type="GO" id="GO:0005524">
    <property type="term" value="F:ATP binding"/>
    <property type="evidence" value="ECO:0007669"/>
    <property type="project" value="InterPro"/>
</dbReference>
<dbReference type="GO" id="GO:0016887">
    <property type="term" value="F:ATP hydrolysis activity"/>
    <property type="evidence" value="ECO:0007669"/>
    <property type="project" value="InterPro"/>
</dbReference>
<dbReference type="SMART" id="SM00382">
    <property type="entry name" value="AAA"/>
    <property type="match status" value="1"/>
</dbReference>
<reference evidence="3" key="1">
    <citation type="submission" date="2020-01" db="EMBL/GenBank/DDBJ databases">
        <title>Phosphoaccumulans saitamaens gen. nov., sp. nov., a polyphosphate accumulating bacterium isolated from surface river water.</title>
        <authorList>
            <person name="Watanabe K."/>
            <person name="Suda W."/>
        </authorList>
    </citation>
    <scope>NUCLEOTIDE SEQUENCE [LARGE SCALE GENOMIC DNA]</scope>
    <source>
        <strain evidence="3">ICHIAU1</strain>
    </source>
</reference>
<dbReference type="InterPro" id="IPR050921">
    <property type="entry name" value="T4SS_GSP_E_ATPase"/>
</dbReference>
<dbReference type="RefSeq" id="WP_162050795.1">
    <property type="nucleotide sequence ID" value="NZ_AP019011.1"/>
</dbReference>
<evidence type="ECO:0000313" key="2">
    <source>
        <dbReference type="EMBL" id="BBU68414.1"/>
    </source>
</evidence>
<protein>
    <submittedName>
        <fullName evidence="2">Twitching motility protein PilT</fullName>
    </submittedName>
</protein>
<dbReference type="InterPro" id="IPR003593">
    <property type="entry name" value="AAA+_ATPase"/>
</dbReference>
<evidence type="ECO:0000313" key="3">
    <source>
        <dbReference type="Proteomes" id="UP000463961"/>
    </source>
</evidence>
<dbReference type="InterPro" id="IPR027417">
    <property type="entry name" value="P-loop_NTPase"/>
</dbReference>
<dbReference type="PANTHER" id="PTHR30486:SF6">
    <property type="entry name" value="TYPE IV PILUS RETRACTATION ATPASE PILT"/>
    <property type="match status" value="1"/>
</dbReference>
<organism evidence="2 3">
    <name type="scientific">Fluviibacter phosphoraccumulans</name>
    <dbReference type="NCBI Taxonomy" id="1751046"/>
    <lineage>
        <taxon>Bacteria</taxon>
        <taxon>Pseudomonadati</taxon>
        <taxon>Pseudomonadota</taxon>
        <taxon>Betaproteobacteria</taxon>
        <taxon>Rhodocyclales</taxon>
        <taxon>Fluviibacteraceae</taxon>
        <taxon>Fluviibacter</taxon>
    </lineage>
</organism>
<dbReference type="Proteomes" id="UP000463961">
    <property type="component" value="Chromosome"/>
</dbReference>
<dbReference type="InterPro" id="IPR006321">
    <property type="entry name" value="PilT/PilU"/>
</dbReference>
<dbReference type="PANTHER" id="PTHR30486">
    <property type="entry name" value="TWITCHING MOTILITY PROTEIN PILT"/>
    <property type="match status" value="1"/>
</dbReference>
<dbReference type="Pfam" id="PF00437">
    <property type="entry name" value="T2SSE"/>
    <property type="match status" value="1"/>
</dbReference>
<dbReference type="SUPFAM" id="SSF52540">
    <property type="entry name" value="P-loop containing nucleoside triphosphate hydrolases"/>
    <property type="match status" value="1"/>
</dbReference>
<dbReference type="CDD" id="cd01131">
    <property type="entry name" value="PilT"/>
    <property type="match status" value="1"/>
</dbReference>
<dbReference type="Gene3D" id="3.40.50.300">
    <property type="entry name" value="P-loop containing nucleotide triphosphate hydrolases"/>
    <property type="match status" value="1"/>
</dbReference>
<dbReference type="OrthoDB" id="5790493at2"/>
<sequence length="341" mass="36868">MLESLLLIARDLGASDIHLSAGMPPMLRINGDLQPLDQPVLGNAQVRGMIDSVIPETLRRLFGEGAACDFAFASPMEGLGRYRANAYRQQRGVALALRPIPDKVPTLAEIAAPPILQQLAEIDHGLVLVVGPTGSGKSTTLAAMANHINQTAPKHLLTIEDPVEFVYEARQCLLTQREVGRDTPSFADALKAALREDPDVILLGEMRDLETIRLALTAAETGHLVLATLHTATAPQAIERIVDVFPGEERDLARTLLADVLRAVVAQQLLARNDGQGRVAAHEILVGTPAVRNLIRENKTAQLVSVMQTGQQQGMQTMAQSLERLTQAGLVYICAEGFRQL</sequence>
<name>A0A679I0A8_9RHOO</name>
<proteinExistence type="inferred from homology"/>
<accession>A0A679I0A8</accession>
<comment type="similarity">
    <text evidence="1">Belongs to the GSP E family.</text>
</comment>
<dbReference type="AlphaFoldDB" id="A0A679I0A8"/>
<keyword evidence="3" id="KW-1185">Reference proteome</keyword>